<protein>
    <submittedName>
        <fullName evidence="5">Uncharacterized protein</fullName>
    </submittedName>
</protein>
<evidence type="ECO:0000313" key="6">
    <source>
        <dbReference type="Proteomes" id="UP000252733"/>
    </source>
</evidence>
<feature type="non-terminal residue" evidence="5">
    <location>
        <position position="27"/>
    </location>
</feature>
<proteinExistence type="predicted"/>
<accession>A0A368UWQ4</accession>
<dbReference type="EMBL" id="QPIZ01000013">
    <property type="protein sequence ID" value="RCW33236.1"/>
    <property type="molecule type" value="Genomic_DNA"/>
</dbReference>
<dbReference type="EMBL" id="QPIZ01000031">
    <property type="protein sequence ID" value="RCW29135.1"/>
    <property type="molecule type" value="Genomic_DNA"/>
</dbReference>
<dbReference type="EMBL" id="QPIZ01000019">
    <property type="protein sequence ID" value="RCW31139.1"/>
    <property type="molecule type" value="Genomic_DNA"/>
</dbReference>
<dbReference type="EMBL" id="QPIZ01000038">
    <property type="protein sequence ID" value="RCW27044.1"/>
    <property type="molecule type" value="Genomic_DNA"/>
</dbReference>
<evidence type="ECO:0000313" key="3">
    <source>
        <dbReference type="EMBL" id="RCW29135.1"/>
    </source>
</evidence>
<organism evidence="5 6">
    <name type="scientific">Marinilabilia salmonicolor</name>
    <dbReference type="NCBI Taxonomy" id="989"/>
    <lineage>
        <taxon>Bacteria</taxon>
        <taxon>Pseudomonadati</taxon>
        <taxon>Bacteroidota</taxon>
        <taxon>Bacteroidia</taxon>
        <taxon>Marinilabiliales</taxon>
        <taxon>Marinilabiliaceae</taxon>
        <taxon>Marinilabilia</taxon>
    </lineage>
</organism>
<evidence type="ECO:0000313" key="4">
    <source>
        <dbReference type="EMBL" id="RCW31139.1"/>
    </source>
</evidence>
<dbReference type="AlphaFoldDB" id="A0A368UWQ4"/>
<sequence length="27" mass="3107">MQHRKSLNQSMLEHVALQQRSGKTIAN</sequence>
<keyword evidence="6" id="KW-1185">Reference proteome</keyword>
<evidence type="ECO:0000256" key="1">
    <source>
        <dbReference type="SAM" id="MobiDB-lite"/>
    </source>
</evidence>
<comment type="caution">
    <text evidence="5">The sequence shown here is derived from an EMBL/GenBank/DDBJ whole genome shotgun (WGS) entry which is preliminary data.</text>
</comment>
<evidence type="ECO:0000313" key="2">
    <source>
        <dbReference type="EMBL" id="RCW27044.1"/>
    </source>
</evidence>
<reference evidence="5 6" key="1">
    <citation type="submission" date="2018-07" db="EMBL/GenBank/DDBJ databases">
        <title>Freshwater and sediment microbial communities from various areas in North America, analyzing microbe dynamics in response to fracking.</title>
        <authorList>
            <person name="Lamendella R."/>
        </authorList>
    </citation>
    <scope>NUCLEOTIDE SEQUENCE [LARGE SCALE GENOMIC DNA]</scope>
    <source>
        <strain evidence="5 6">160A</strain>
    </source>
</reference>
<feature type="compositionally biased region" description="Polar residues" evidence="1">
    <location>
        <begin position="18"/>
        <end position="27"/>
    </location>
</feature>
<evidence type="ECO:0000313" key="5">
    <source>
        <dbReference type="EMBL" id="RCW33236.1"/>
    </source>
</evidence>
<dbReference type="Proteomes" id="UP000252733">
    <property type="component" value="Unassembled WGS sequence"/>
</dbReference>
<feature type="region of interest" description="Disordered" evidence="1">
    <location>
        <begin position="1"/>
        <end position="27"/>
    </location>
</feature>
<gene>
    <name evidence="5" type="ORF">DFO77_1131</name>
    <name evidence="4" type="ORF">DFO77_119107</name>
    <name evidence="3" type="ORF">DFO77_13136</name>
    <name evidence="2" type="ORF">DFO77_13827</name>
</gene>
<name>A0A368UWQ4_9BACT</name>